<evidence type="ECO:0000259" key="2">
    <source>
        <dbReference type="Pfam" id="PF13871"/>
    </source>
</evidence>
<feature type="region of interest" description="Disordered" evidence="1">
    <location>
        <begin position="598"/>
        <end position="650"/>
    </location>
</feature>
<dbReference type="GO" id="GO:0005634">
    <property type="term" value="C:nucleus"/>
    <property type="evidence" value="ECO:0007669"/>
    <property type="project" value="TreeGrafter"/>
</dbReference>
<name>A0A5A9P9C1_9TELE</name>
<evidence type="ECO:0000256" key="1">
    <source>
        <dbReference type="SAM" id="MobiDB-lite"/>
    </source>
</evidence>
<dbReference type="InterPro" id="IPR057332">
    <property type="entry name" value="SBNO_a/b_dom"/>
</dbReference>
<evidence type="ECO:0000313" key="5">
    <source>
        <dbReference type="Proteomes" id="UP000324632"/>
    </source>
</evidence>
<dbReference type="Proteomes" id="UP000324632">
    <property type="component" value="Chromosome 7"/>
</dbReference>
<accession>A0A5A9P9C1</accession>
<dbReference type="GO" id="GO:0042393">
    <property type="term" value="F:histone binding"/>
    <property type="evidence" value="ECO:0007669"/>
    <property type="project" value="TreeGrafter"/>
</dbReference>
<dbReference type="Pfam" id="PF13871">
    <property type="entry name" value="Helicase_C_4"/>
    <property type="match status" value="1"/>
</dbReference>
<feature type="compositionally biased region" description="Low complexity" evidence="1">
    <location>
        <begin position="598"/>
        <end position="646"/>
    </location>
</feature>
<gene>
    <name evidence="4" type="ORF">E1301_Tti013093</name>
</gene>
<feature type="domain" description="SBNO alpha/beta" evidence="3">
    <location>
        <begin position="110"/>
        <end position="222"/>
    </location>
</feature>
<dbReference type="GO" id="GO:0006355">
    <property type="term" value="P:regulation of DNA-templated transcription"/>
    <property type="evidence" value="ECO:0007669"/>
    <property type="project" value="InterPro"/>
</dbReference>
<evidence type="ECO:0000259" key="3">
    <source>
        <dbReference type="Pfam" id="PF25373"/>
    </source>
</evidence>
<dbReference type="AlphaFoldDB" id="A0A5A9P9C1"/>
<dbReference type="PANTHER" id="PTHR12706:SF5">
    <property type="entry name" value="PROTEIN STRAWBERRY NOTCH HOMOLOG 2"/>
    <property type="match status" value="1"/>
</dbReference>
<feature type="region of interest" description="Disordered" evidence="1">
    <location>
        <begin position="550"/>
        <end position="569"/>
    </location>
</feature>
<feature type="compositionally biased region" description="Low complexity" evidence="1">
    <location>
        <begin position="554"/>
        <end position="567"/>
    </location>
</feature>
<reference evidence="4 5" key="1">
    <citation type="journal article" date="2019" name="Mol. Ecol. Resour.">
        <title>Chromosome-level genome assembly of Triplophysa tibetana, a fish adapted to the harsh high-altitude environment of the Tibetan Plateau.</title>
        <authorList>
            <person name="Yang X."/>
            <person name="Liu H."/>
            <person name="Ma Z."/>
            <person name="Zou Y."/>
            <person name="Zou M."/>
            <person name="Mao Y."/>
            <person name="Li X."/>
            <person name="Wang H."/>
            <person name="Chen T."/>
            <person name="Wang W."/>
            <person name="Yang R."/>
        </authorList>
    </citation>
    <scope>NUCLEOTIDE SEQUENCE [LARGE SCALE GENOMIC DNA]</scope>
    <source>
        <strain evidence="4">TTIB1903HZAU</strain>
        <tissue evidence="4">Muscle</tissue>
    </source>
</reference>
<dbReference type="InterPro" id="IPR026937">
    <property type="entry name" value="SBNO_Helicase_C_dom"/>
</dbReference>
<evidence type="ECO:0000313" key="4">
    <source>
        <dbReference type="EMBL" id="KAA0718513.1"/>
    </source>
</evidence>
<proteinExistence type="predicted"/>
<sequence length="692" mass="77596">MKKGMIDVGIFCREPRLGLNTEKDCTITKFLNRILGLEVYQQNSLFQYFTDNFDYLIEKDKKEGKYDMGILDLAPGNDEIHEETQEKFLTPGNPQEGQVILYKISVDRGMPWDEACSKAEKLTGDYEGFYLSNKLRGSQPCVLLAEQGRGRNLILFKPNIGKQAHPENLDNLLLRYYKVTPDEAKDYWESQFVFSFTKCSHANWKGTCKLIEEGQECLLGMRLRQYHMLCGALLRVWKRVSDIVSDITNSSILQIVRLKTKQNSKQVGIKIPENCVSRVRAELSRMDEEVKKARRERDQRFQQEMFAKMNNARKLCANLPQSLASHLPYPPSRLPPAAPPKSESVSEVLDLTISPCPSPDIKPAGSDTRISLKGISLNGGIAGGKGRRSVVAPETFDLEELISQERQRQLAMNAGMRVSPSSRAARGFLRQQQLVHTLKQNHSSLGVLTQQQNSSHAQRSVNGSARCSTLLSQLQGGQDKALMMRFLTQMQQRTAISSQSTRTPLPSPQQSQHASMLTRMSNAHSLSAHPQVMKQLPQAHASKNMQLPLSRSMHPQPLQSQLQHSQPASERIAIPNSEFDFEDLDFSCPSPVSRLQYPFSSQTPSSTPPSSYSSSLFTSAPLNSSLSDSSSSSSHFTPSSSSSEQSHLLLPNGHCSMDVLDVRETLDHMIRETPSDHRQSVIQYKPVDWDAT</sequence>
<organism evidence="4 5">
    <name type="scientific">Triplophysa tibetana</name>
    <dbReference type="NCBI Taxonomy" id="1572043"/>
    <lineage>
        <taxon>Eukaryota</taxon>
        <taxon>Metazoa</taxon>
        <taxon>Chordata</taxon>
        <taxon>Craniata</taxon>
        <taxon>Vertebrata</taxon>
        <taxon>Euteleostomi</taxon>
        <taxon>Actinopterygii</taxon>
        <taxon>Neopterygii</taxon>
        <taxon>Teleostei</taxon>
        <taxon>Ostariophysi</taxon>
        <taxon>Cypriniformes</taxon>
        <taxon>Nemacheilidae</taxon>
        <taxon>Triplophysa</taxon>
    </lineage>
</organism>
<feature type="domain" description="Strawberry notch helicase C" evidence="2">
    <location>
        <begin position="5"/>
        <end position="72"/>
    </location>
</feature>
<comment type="caution">
    <text evidence="4">The sequence shown here is derived from an EMBL/GenBank/DDBJ whole genome shotgun (WGS) entry which is preliminary data.</text>
</comment>
<dbReference type="EMBL" id="SOYY01000007">
    <property type="protein sequence ID" value="KAA0718513.1"/>
    <property type="molecule type" value="Genomic_DNA"/>
</dbReference>
<dbReference type="PANTHER" id="PTHR12706">
    <property type="entry name" value="STRAWBERRY NOTCH-RELATED"/>
    <property type="match status" value="1"/>
</dbReference>
<protein>
    <submittedName>
        <fullName evidence="4">Protein strawberry notch-like protein 2</fullName>
    </submittedName>
</protein>
<dbReference type="GO" id="GO:0031490">
    <property type="term" value="F:chromatin DNA binding"/>
    <property type="evidence" value="ECO:0007669"/>
    <property type="project" value="TreeGrafter"/>
</dbReference>
<keyword evidence="5" id="KW-1185">Reference proteome</keyword>
<feature type="region of interest" description="Disordered" evidence="1">
    <location>
        <begin position="492"/>
        <end position="517"/>
    </location>
</feature>
<dbReference type="InterPro" id="IPR026741">
    <property type="entry name" value="SNO"/>
</dbReference>
<dbReference type="Pfam" id="PF25373">
    <property type="entry name" value="SBNO"/>
    <property type="match status" value="1"/>
</dbReference>